<keyword evidence="2" id="KW-1185">Reference proteome</keyword>
<sequence>MWQCPRKGIVALRSSRLAACQQHCQRRCLHGAYQIGTHGNGRKGKREKDIEMTHAQIVGQ</sequence>
<organism evidence="1 2">
    <name type="scientific">Actimicrobium antarcticum</name>
    <dbReference type="NCBI Taxonomy" id="1051899"/>
    <lineage>
        <taxon>Bacteria</taxon>
        <taxon>Pseudomonadati</taxon>
        <taxon>Pseudomonadota</taxon>
        <taxon>Betaproteobacteria</taxon>
        <taxon>Burkholderiales</taxon>
        <taxon>Oxalobacteraceae</taxon>
        <taxon>Actimicrobium</taxon>
    </lineage>
</organism>
<comment type="caution">
    <text evidence="1">The sequence shown here is derived from an EMBL/GenBank/DDBJ whole genome shotgun (WGS) entry which is preliminary data.</text>
</comment>
<accession>A0ABP7SIS7</accession>
<protein>
    <submittedName>
        <fullName evidence="1">Uncharacterized protein</fullName>
    </submittedName>
</protein>
<evidence type="ECO:0000313" key="1">
    <source>
        <dbReference type="EMBL" id="GAA4012301.1"/>
    </source>
</evidence>
<name>A0ABP7SIS7_9BURK</name>
<gene>
    <name evidence="1" type="ORF">GCM10022212_02370</name>
</gene>
<dbReference type="Proteomes" id="UP001501353">
    <property type="component" value="Unassembled WGS sequence"/>
</dbReference>
<reference evidence="2" key="1">
    <citation type="journal article" date="2019" name="Int. J. Syst. Evol. Microbiol.">
        <title>The Global Catalogue of Microorganisms (GCM) 10K type strain sequencing project: providing services to taxonomists for standard genome sequencing and annotation.</title>
        <authorList>
            <consortium name="The Broad Institute Genomics Platform"/>
            <consortium name="The Broad Institute Genome Sequencing Center for Infectious Disease"/>
            <person name="Wu L."/>
            <person name="Ma J."/>
        </authorList>
    </citation>
    <scope>NUCLEOTIDE SEQUENCE [LARGE SCALE GENOMIC DNA]</scope>
    <source>
        <strain evidence="2">JCM 16673</strain>
    </source>
</reference>
<evidence type="ECO:0000313" key="2">
    <source>
        <dbReference type="Proteomes" id="UP001501353"/>
    </source>
</evidence>
<proteinExistence type="predicted"/>
<dbReference type="EMBL" id="BAAAZE010000001">
    <property type="protein sequence ID" value="GAA4012301.1"/>
    <property type="molecule type" value="Genomic_DNA"/>
</dbReference>